<gene>
    <name evidence="13" type="ORF">KC660_00125</name>
</gene>
<dbReference type="InterPro" id="IPR009080">
    <property type="entry name" value="tRNAsynth_Ia_anticodon-bd"/>
</dbReference>
<evidence type="ECO:0000256" key="6">
    <source>
        <dbReference type="ARBA" id="ARBA00022917"/>
    </source>
</evidence>
<dbReference type="InterPro" id="IPR002300">
    <property type="entry name" value="aa-tRNA-synth_Ia"/>
</dbReference>
<reference evidence="13" key="1">
    <citation type="submission" date="2020-04" db="EMBL/GenBank/DDBJ databases">
        <authorList>
            <person name="Zhang T."/>
        </authorList>
    </citation>
    <scope>NUCLEOTIDE SEQUENCE</scope>
    <source>
        <strain evidence="13">HKST-UBA10</strain>
    </source>
</reference>
<comment type="catalytic activity">
    <reaction evidence="9">
        <text>tRNA(Val) + L-valine + ATP = L-valyl-tRNA(Val) + AMP + diphosphate</text>
        <dbReference type="Rhea" id="RHEA:10704"/>
        <dbReference type="Rhea" id="RHEA-COMP:9672"/>
        <dbReference type="Rhea" id="RHEA-COMP:9708"/>
        <dbReference type="ChEBI" id="CHEBI:30616"/>
        <dbReference type="ChEBI" id="CHEBI:33019"/>
        <dbReference type="ChEBI" id="CHEBI:57762"/>
        <dbReference type="ChEBI" id="CHEBI:78442"/>
        <dbReference type="ChEBI" id="CHEBI:78537"/>
        <dbReference type="ChEBI" id="CHEBI:456215"/>
        <dbReference type="EC" id="6.1.1.9"/>
    </reaction>
</comment>
<evidence type="ECO:0000259" key="12">
    <source>
        <dbReference type="Pfam" id="PF08264"/>
    </source>
</evidence>
<dbReference type="InterPro" id="IPR033705">
    <property type="entry name" value="Anticodon_Ia_Val"/>
</dbReference>
<keyword evidence="6 10" id="KW-0648">Protein biosynthesis</keyword>
<dbReference type="CDD" id="cd07962">
    <property type="entry name" value="Anticodon_Ia_Val"/>
    <property type="match status" value="1"/>
</dbReference>
<dbReference type="Gene3D" id="1.10.730.10">
    <property type="entry name" value="Isoleucyl-tRNA Synthetase, Domain 1"/>
    <property type="match status" value="1"/>
</dbReference>
<dbReference type="GO" id="GO:0005829">
    <property type="term" value="C:cytosol"/>
    <property type="evidence" value="ECO:0007669"/>
    <property type="project" value="TreeGrafter"/>
</dbReference>
<evidence type="ECO:0000313" key="13">
    <source>
        <dbReference type="EMBL" id="MCA9381798.1"/>
    </source>
</evidence>
<feature type="domain" description="Methionyl/Valyl/Leucyl/Isoleucyl-tRNA synthetase anticodon-binding" evidence="12">
    <location>
        <begin position="844"/>
        <end position="945"/>
    </location>
</feature>
<dbReference type="InterPro" id="IPR029058">
    <property type="entry name" value="AB_hydrolase_fold"/>
</dbReference>
<dbReference type="PANTHER" id="PTHR11946:SF93">
    <property type="entry name" value="VALINE--TRNA LIGASE, CHLOROPLASTIC_MITOCHONDRIAL 2"/>
    <property type="match status" value="1"/>
</dbReference>
<dbReference type="SUPFAM" id="SSF53474">
    <property type="entry name" value="alpha/beta-Hydrolases"/>
    <property type="match status" value="1"/>
</dbReference>
<evidence type="ECO:0000256" key="10">
    <source>
        <dbReference type="RuleBase" id="RU363035"/>
    </source>
</evidence>
<dbReference type="AlphaFoldDB" id="A0A955L2R9"/>
<dbReference type="GO" id="GO:0004832">
    <property type="term" value="F:valine-tRNA ligase activity"/>
    <property type="evidence" value="ECO:0007669"/>
    <property type="project" value="UniProtKB-EC"/>
</dbReference>
<accession>A0A955L2R9</accession>
<evidence type="ECO:0000256" key="2">
    <source>
        <dbReference type="ARBA" id="ARBA00022490"/>
    </source>
</evidence>
<evidence type="ECO:0000259" key="11">
    <source>
        <dbReference type="Pfam" id="PF00133"/>
    </source>
</evidence>
<dbReference type="InterPro" id="IPR010662">
    <property type="entry name" value="RBBP9/YdeN"/>
</dbReference>
<reference evidence="13" key="2">
    <citation type="journal article" date="2021" name="Microbiome">
        <title>Successional dynamics and alternative stable states in a saline activated sludge microbial community over 9 years.</title>
        <authorList>
            <person name="Wang Y."/>
            <person name="Ye J."/>
            <person name="Ju F."/>
            <person name="Liu L."/>
            <person name="Boyd J.A."/>
            <person name="Deng Y."/>
            <person name="Parks D.H."/>
            <person name="Jiang X."/>
            <person name="Yin X."/>
            <person name="Woodcroft B.J."/>
            <person name="Tyson G.W."/>
            <person name="Hugenholtz P."/>
            <person name="Polz M.F."/>
            <person name="Zhang T."/>
        </authorList>
    </citation>
    <scope>NUCLEOTIDE SEQUENCE</scope>
    <source>
        <strain evidence="13">HKST-UBA10</strain>
    </source>
</reference>
<keyword evidence="2" id="KW-0963">Cytoplasm</keyword>
<dbReference type="SUPFAM" id="SSF47323">
    <property type="entry name" value="Anticodon-binding domain of a subclass of class I aminoacyl-tRNA synthetases"/>
    <property type="match status" value="1"/>
</dbReference>
<dbReference type="EMBL" id="JAGQLG010000005">
    <property type="protein sequence ID" value="MCA9381798.1"/>
    <property type="molecule type" value="Genomic_DNA"/>
</dbReference>
<evidence type="ECO:0000256" key="4">
    <source>
        <dbReference type="ARBA" id="ARBA00022741"/>
    </source>
</evidence>
<dbReference type="GO" id="GO:0005524">
    <property type="term" value="F:ATP binding"/>
    <property type="evidence" value="ECO:0007669"/>
    <property type="project" value="UniProtKB-KW"/>
</dbReference>
<dbReference type="SUPFAM" id="SSF52374">
    <property type="entry name" value="Nucleotidylyl transferase"/>
    <property type="match status" value="1"/>
</dbReference>
<dbReference type="PROSITE" id="PS00178">
    <property type="entry name" value="AA_TRNA_LIGASE_I"/>
    <property type="match status" value="1"/>
</dbReference>
<evidence type="ECO:0000256" key="5">
    <source>
        <dbReference type="ARBA" id="ARBA00022840"/>
    </source>
</evidence>
<dbReference type="InterPro" id="IPR009008">
    <property type="entry name" value="Val/Leu/Ile-tRNA-synth_edit"/>
</dbReference>
<dbReference type="Pfam" id="PF06821">
    <property type="entry name" value="Ser_hydrolase"/>
    <property type="match status" value="1"/>
</dbReference>
<comment type="caution">
    <text evidence="13">The sequence shown here is derived from an EMBL/GenBank/DDBJ whole genome shotgun (WGS) entry which is preliminary data.</text>
</comment>
<dbReference type="EC" id="6.1.1.9" evidence="1"/>
<keyword evidence="5 10" id="KW-0067">ATP-binding</keyword>
<name>A0A955L2R9_9BACT</name>
<evidence type="ECO:0000256" key="7">
    <source>
        <dbReference type="ARBA" id="ARBA00023146"/>
    </source>
</evidence>
<keyword evidence="3 10" id="KW-0436">Ligase</keyword>
<protein>
    <recommendedName>
        <fullName evidence="1">valine--tRNA ligase</fullName>
        <ecNumber evidence="1">6.1.1.9</ecNumber>
    </recommendedName>
    <alternativeName>
        <fullName evidence="8">Valyl-tRNA synthetase</fullName>
    </alternativeName>
</protein>
<feature type="domain" description="Aminoacyl-tRNA synthetase class Ia" evidence="11">
    <location>
        <begin position="23"/>
        <end position="471"/>
    </location>
</feature>
<evidence type="ECO:0000256" key="9">
    <source>
        <dbReference type="ARBA" id="ARBA00047552"/>
    </source>
</evidence>
<dbReference type="Pfam" id="PF00133">
    <property type="entry name" value="tRNA-synt_1"/>
    <property type="match status" value="2"/>
</dbReference>
<sequence length="964" mass="110961">MNNSFKIPKGAYDPMKNEPEILAYWKENEFFRAEYHPEKGVQSLEELKIDSREAFCIVNPPPNANGRPHIGHMSGYAYQDLMARYARMQGKKVAMIPGKDHAGIQTESVFERDVLKPKGKTKMDLGRESFYRATYEFCEKASKWARDDEERIGLSSDFSKDTFTLDPEIVTIVLNTFKRMVEDGLVYRGIRLINWCPSCQTALADIDTEKKERESKLYYIKYPLKDKVGEFIEVATTRPETMLGDTAVVVHPTDRRYTQLLKDDAKVVLPLTDREVPIITNPRIEKEFGTGALKLTPAHAPEDYAIMEEWNRENPDSKVGYINVIDKNSKMVGPVGDYFGLSVDEAREKVVQDLEKMGLITKVEKLDQTVAVCERCKSIIEPIISGQWYADVAKLKQPAIDCVKNGEVKIHPDYMKKRYLNWMENLREWPISRSLWWGYRIPVWYKGGKSEWIDENGIVREKIGEYEVADSDNPAKTLTDLQEKELIYVGLDDPNLPRLFVIPGKHGYIHREETQNIFNYYGSGTKVTVNNIDNPSYEDYELAFKNTNFDETSVVVTHSLGCLAFIKYALEHDVKVGKLIMIAPGVRPRKKDEQSKYASVWGNSDKFNQLKIGEIKVIYSDNDELGPIEAFEEFVSKFNDAEAVLEPNQGHYYALGYSHKSEELYKTLDQIKQNQTSTWIQDEDVFDTWFSSGQWAYAPLIKHGLIETFYPSSVMETMFDILELWVSRMIMLGIYHEGQIPFTDVYLHGMVMAADGQKMSKSKGNQVAPEEVINKYGADVLRLFYYTRGKAGGQYAVDYENMVGNGKFLNKMWNSAKFVMMNIADSEISLSTLDPKNLKLEVEDKELIKELKELSKDTHRRVQAFNFSVASQGVYDAFWHSFCDGYIEKVKTRLYTKDRDGNPLEYDKDSRLAAQWSLYHGLDTYLKLLHPFVPFITDKLWLLLGECIGEDTNGKSVVWERFNY</sequence>
<keyword evidence="7 10" id="KW-0030">Aminoacyl-tRNA synthetase</keyword>
<evidence type="ECO:0000256" key="3">
    <source>
        <dbReference type="ARBA" id="ARBA00022598"/>
    </source>
</evidence>
<feature type="domain" description="Aminoacyl-tRNA synthetase class Ia" evidence="11">
    <location>
        <begin position="664"/>
        <end position="785"/>
    </location>
</feature>
<dbReference type="GO" id="GO:0002161">
    <property type="term" value="F:aminoacyl-tRNA deacylase activity"/>
    <property type="evidence" value="ECO:0007669"/>
    <property type="project" value="InterPro"/>
</dbReference>
<evidence type="ECO:0000256" key="8">
    <source>
        <dbReference type="ARBA" id="ARBA00029936"/>
    </source>
</evidence>
<dbReference type="InterPro" id="IPR002303">
    <property type="entry name" value="Valyl-tRNA_ligase"/>
</dbReference>
<dbReference type="InterPro" id="IPR014729">
    <property type="entry name" value="Rossmann-like_a/b/a_fold"/>
</dbReference>
<proteinExistence type="inferred from homology"/>
<evidence type="ECO:0000313" key="14">
    <source>
        <dbReference type="Proteomes" id="UP000782843"/>
    </source>
</evidence>
<dbReference type="GO" id="GO:0006438">
    <property type="term" value="P:valyl-tRNA aminoacylation"/>
    <property type="evidence" value="ECO:0007669"/>
    <property type="project" value="InterPro"/>
</dbReference>
<dbReference type="PANTHER" id="PTHR11946">
    <property type="entry name" value="VALYL-TRNA SYNTHETASES"/>
    <property type="match status" value="1"/>
</dbReference>
<keyword evidence="4 10" id="KW-0547">Nucleotide-binding</keyword>
<dbReference type="Proteomes" id="UP000782843">
    <property type="component" value="Unassembled WGS sequence"/>
</dbReference>
<dbReference type="Gene3D" id="3.40.50.620">
    <property type="entry name" value="HUPs"/>
    <property type="match status" value="3"/>
</dbReference>
<dbReference type="InterPro" id="IPR001412">
    <property type="entry name" value="aa-tRNA-synth_I_CS"/>
</dbReference>
<dbReference type="Pfam" id="PF08264">
    <property type="entry name" value="Anticodon_1"/>
    <property type="match status" value="1"/>
</dbReference>
<dbReference type="SUPFAM" id="SSF50677">
    <property type="entry name" value="ValRS/IleRS/LeuRS editing domain"/>
    <property type="match status" value="1"/>
</dbReference>
<dbReference type="InterPro" id="IPR013155">
    <property type="entry name" value="M/V/L/I-tRNA-synth_anticd-bd"/>
</dbReference>
<organism evidence="13 14">
    <name type="scientific">Candidatus Dojkabacteria bacterium</name>
    <dbReference type="NCBI Taxonomy" id="2099670"/>
    <lineage>
        <taxon>Bacteria</taxon>
        <taxon>Candidatus Dojkabacteria</taxon>
    </lineage>
</organism>
<dbReference type="PRINTS" id="PR00986">
    <property type="entry name" value="TRNASYNTHVAL"/>
</dbReference>
<comment type="similarity">
    <text evidence="10">Belongs to the class-I aminoacyl-tRNA synthetase family.</text>
</comment>
<evidence type="ECO:0000256" key="1">
    <source>
        <dbReference type="ARBA" id="ARBA00013169"/>
    </source>
</evidence>